<keyword evidence="1" id="KW-0732">Signal</keyword>
<comment type="caution">
    <text evidence="2">The sequence shown here is derived from an EMBL/GenBank/DDBJ whole genome shotgun (WGS) entry which is preliminary data.</text>
</comment>
<evidence type="ECO:0000313" key="3">
    <source>
        <dbReference type="Proteomes" id="UP000035955"/>
    </source>
</evidence>
<dbReference type="PATRIC" id="fig|298794.3.peg.5550"/>
<gene>
    <name evidence="2" type="ORF">VQ02_06760</name>
</gene>
<evidence type="ECO:0000313" key="2">
    <source>
        <dbReference type="EMBL" id="KMO40875.1"/>
    </source>
</evidence>
<name>A0A0J6T0A5_9HYPH</name>
<evidence type="ECO:0000256" key="1">
    <source>
        <dbReference type="SAM" id="SignalP"/>
    </source>
</evidence>
<dbReference type="RefSeq" id="WP_048443399.1">
    <property type="nucleotide sequence ID" value="NZ_LABY01000040.1"/>
</dbReference>
<accession>A0A0J6T0A5</accession>
<organism evidence="2 3">
    <name type="scientific">Methylobacterium variabile</name>
    <dbReference type="NCBI Taxonomy" id="298794"/>
    <lineage>
        <taxon>Bacteria</taxon>
        <taxon>Pseudomonadati</taxon>
        <taxon>Pseudomonadota</taxon>
        <taxon>Alphaproteobacteria</taxon>
        <taxon>Hyphomicrobiales</taxon>
        <taxon>Methylobacteriaceae</taxon>
        <taxon>Methylobacterium</taxon>
    </lineage>
</organism>
<feature type="chain" id="PRO_5005281634" evidence="1">
    <location>
        <begin position="33"/>
        <end position="164"/>
    </location>
</feature>
<keyword evidence="3" id="KW-1185">Reference proteome</keyword>
<protein>
    <submittedName>
        <fullName evidence="2">Uncharacterized protein</fullName>
    </submittedName>
</protein>
<proteinExistence type="predicted"/>
<feature type="signal peptide" evidence="1">
    <location>
        <begin position="1"/>
        <end position="32"/>
    </location>
</feature>
<dbReference type="EMBL" id="LABY01000040">
    <property type="protein sequence ID" value="KMO40875.1"/>
    <property type="molecule type" value="Genomic_DNA"/>
</dbReference>
<sequence length="164" mass="17520">MTRSKTARWTGLIAAILAVLPAVPLTASSASAQNAERRTYVLSGELRRDLDAHQFDAAQYEGAVTGIAEGLASGDLARVLDRATPTIRVTDGDRNTIVAKDRLGALGDKLLKSAGLRDDVMDDSQTIVRGDEIGLARGIFWISQACLDQACTQKKISLVTINLP</sequence>
<reference evidence="2 3" key="1">
    <citation type="submission" date="2015-03" db="EMBL/GenBank/DDBJ databases">
        <title>Genome sequencing of Methylobacterium variabile DSM 16961.</title>
        <authorList>
            <person name="Chaudhry V."/>
            <person name="Patil P.B."/>
        </authorList>
    </citation>
    <scope>NUCLEOTIDE SEQUENCE [LARGE SCALE GENOMIC DNA]</scope>
    <source>
        <strain evidence="2 3">DSM 16961</strain>
    </source>
</reference>
<dbReference type="AlphaFoldDB" id="A0A0J6T0A5"/>
<dbReference type="OrthoDB" id="5455653at2"/>
<dbReference type="Proteomes" id="UP000035955">
    <property type="component" value="Unassembled WGS sequence"/>
</dbReference>